<accession>A0A518DXY6</accession>
<sequence length="95" mass="10568">MSDLPSPSDLDPESVEKLPPQQPRQEQQKYFGFGLNFGSMLFLFLVLLTILAALPLLLGGMDAIHRDAEQHPYPPERIQEQREGTAPSVLPGPDE</sequence>
<protein>
    <submittedName>
        <fullName evidence="3">Uncharacterized protein</fullName>
    </submittedName>
</protein>
<keyword evidence="2" id="KW-0812">Transmembrane</keyword>
<feature type="region of interest" description="Disordered" evidence="1">
    <location>
        <begin position="1"/>
        <end position="25"/>
    </location>
</feature>
<evidence type="ECO:0000256" key="1">
    <source>
        <dbReference type="SAM" id="MobiDB-lite"/>
    </source>
</evidence>
<dbReference type="AlphaFoldDB" id="A0A518DXY6"/>
<keyword evidence="4" id="KW-1185">Reference proteome</keyword>
<dbReference type="KEGG" id="lcre:Pla8534_45330"/>
<proteinExistence type="predicted"/>
<gene>
    <name evidence="3" type="ORF">Pla8534_45330</name>
</gene>
<keyword evidence="2" id="KW-1133">Transmembrane helix</keyword>
<dbReference type="EMBL" id="CP036433">
    <property type="protein sequence ID" value="QDU96712.1"/>
    <property type="molecule type" value="Genomic_DNA"/>
</dbReference>
<keyword evidence="2" id="KW-0472">Membrane</keyword>
<organism evidence="3 4">
    <name type="scientific">Lignipirellula cremea</name>
    <dbReference type="NCBI Taxonomy" id="2528010"/>
    <lineage>
        <taxon>Bacteria</taxon>
        <taxon>Pseudomonadati</taxon>
        <taxon>Planctomycetota</taxon>
        <taxon>Planctomycetia</taxon>
        <taxon>Pirellulales</taxon>
        <taxon>Pirellulaceae</taxon>
        <taxon>Lignipirellula</taxon>
    </lineage>
</organism>
<dbReference type="RefSeq" id="WP_145055324.1">
    <property type="nucleotide sequence ID" value="NZ_CP036433.1"/>
</dbReference>
<evidence type="ECO:0000256" key="2">
    <source>
        <dbReference type="SAM" id="Phobius"/>
    </source>
</evidence>
<dbReference type="Proteomes" id="UP000317648">
    <property type="component" value="Chromosome"/>
</dbReference>
<reference evidence="3 4" key="1">
    <citation type="submission" date="2019-02" db="EMBL/GenBank/DDBJ databases">
        <title>Deep-cultivation of Planctomycetes and their phenomic and genomic characterization uncovers novel biology.</title>
        <authorList>
            <person name="Wiegand S."/>
            <person name="Jogler M."/>
            <person name="Boedeker C."/>
            <person name="Pinto D."/>
            <person name="Vollmers J."/>
            <person name="Rivas-Marin E."/>
            <person name="Kohn T."/>
            <person name="Peeters S.H."/>
            <person name="Heuer A."/>
            <person name="Rast P."/>
            <person name="Oberbeckmann S."/>
            <person name="Bunk B."/>
            <person name="Jeske O."/>
            <person name="Meyerdierks A."/>
            <person name="Storesund J.E."/>
            <person name="Kallscheuer N."/>
            <person name="Luecker S."/>
            <person name="Lage O.M."/>
            <person name="Pohl T."/>
            <person name="Merkel B.J."/>
            <person name="Hornburger P."/>
            <person name="Mueller R.-W."/>
            <person name="Bruemmer F."/>
            <person name="Labrenz M."/>
            <person name="Spormann A.M."/>
            <person name="Op den Camp H."/>
            <person name="Overmann J."/>
            <person name="Amann R."/>
            <person name="Jetten M.S.M."/>
            <person name="Mascher T."/>
            <person name="Medema M.H."/>
            <person name="Devos D.P."/>
            <person name="Kaster A.-K."/>
            <person name="Ovreas L."/>
            <person name="Rohde M."/>
            <person name="Galperin M.Y."/>
            <person name="Jogler C."/>
        </authorList>
    </citation>
    <scope>NUCLEOTIDE SEQUENCE [LARGE SCALE GENOMIC DNA]</scope>
    <source>
        <strain evidence="3 4">Pla85_3_4</strain>
    </source>
</reference>
<evidence type="ECO:0000313" key="4">
    <source>
        <dbReference type="Proteomes" id="UP000317648"/>
    </source>
</evidence>
<feature type="transmembrane region" description="Helical" evidence="2">
    <location>
        <begin position="37"/>
        <end position="58"/>
    </location>
</feature>
<evidence type="ECO:0000313" key="3">
    <source>
        <dbReference type="EMBL" id="QDU96712.1"/>
    </source>
</evidence>
<name>A0A518DXY6_9BACT</name>
<feature type="region of interest" description="Disordered" evidence="1">
    <location>
        <begin position="68"/>
        <end position="95"/>
    </location>
</feature>